<name>A0A514CJL4_9BACT</name>
<evidence type="ECO:0000313" key="7">
    <source>
        <dbReference type="EMBL" id="QDH79844.1"/>
    </source>
</evidence>
<feature type="domain" description="RNA polymerase sigma-70 region 2" evidence="5">
    <location>
        <begin position="16"/>
        <end position="82"/>
    </location>
</feature>
<evidence type="ECO:0000259" key="5">
    <source>
        <dbReference type="Pfam" id="PF04542"/>
    </source>
</evidence>
<dbReference type="NCBIfam" id="TIGR02985">
    <property type="entry name" value="Sig70_bacteroi1"/>
    <property type="match status" value="1"/>
</dbReference>
<organism evidence="7 8">
    <name type="scientific">Echinicola soli</name>
    <dbReference type="NCBI Taxonomy" id="2591634"/>
    <lineage>
        <taxon>Bacteria</taxon>
        <taxon>Pseudomonadati</taxon>
        <taxon>Bacteroidota</taxon>
        <taxon>Cytophagia</taxon>
        <taxon>Cytophagales</taxon>
        <taxon>Cyclobacteriaceae</taxon>
        <taxon>Echinicola</taxon>
    </lineage>
</organism>
<dbReference type="InterPro" id="IPR013249">
    <property type="entry name" value="RNA_pol_sigma70_r4_t2"/>
</dbReference>
<dbReference type="InterPro" id="IPR014327">
    <property type="entry name" value="RNA_pol_sigma70_bacteroid"/>
</dbReference>
<dbReference type="InterPro" id="IPR039425">
    <property type="entry name" value="RNA_pol_sigma-70-like"/>
</dbReference>
<dbReference type="SUPFAM" id="SSF88946">
    <property type="entry name" value="Sigma2 domain of RNA polymerase sigma factors"/>
    <property type="match status" value="1"/>
</dbReference>
<comment type="similarity">
    <text evidence="1">Belongs to the sigma-70 factor family. ECF subfamily.</text>
</comment>
<dbReference type="Gene3D" id="1.10.1740.10">
    <property type="match status" value="1"/>
</dbReference>
<dbReference type="EMBL" id="CP041253">
    <property type="protein sequence ID" value="QDH79844.1"/>
    <property type="molecule type" value="Genomic_DNA"/>
</dbReference>
<gene>
    <name evidence="7" type="ORF">FKX85_12705</name>
</gene>
<dbReference type="OrthoDB" id="1524077at2"/>
<dbReference type="InterPro" id="IPR014284">
    <property type="entry name" value="RNA_pol_sigma-70_dom"/>
</dbReference>
<proteinExistence type="inferred from homology"/>
<evidence type="ECO:0000256" key="4">
    <source>
        <dbReference type="ARBA" id="ARBA00023163"/>
    </source>
</evidence>
<keyword evidence="2" id="KW-0805">Transcription regulation</keyword>
<dbReference type="GO" id="GO:0003677">
    <property type="term" value="F:DNA binding"/>
    <property type="evidence" value="ECO:0007669"/>
    <property type="project" value="InterPro"/>
</dbReference>
<dbReference type="Gene3D" id="1.10.10.10">
    <property type="entry name" value="Winged helix-like DNA-binding domain superfamily/Winged helix DNA-binding domain"/>
    <property type="match status" value="1"/>
</dbReference>
<dbReference type="InterPro" id="IPR007627">
    <property type="entry name" value="RNA_pol_sigma70_r2"/>
</dbReference>
<evidence type="ECO:0000256" key="2">
    <source>
        <dbReference type="ARBA" id="ARBA00023015"/>
    </source>
</evidence>
<protein>
    <submittedName>
        <fullName evidence="7">RNA polymerase sigma-70 factor</fullName>
    </submittedName>
</protein>
<dbReference type="RefSeq" id="WP_141615083.1">
    <property type="nucleotide sequence ID" value="NZ_CP041253.1"/>
</dbReference>
<dbReference type="InterPro" id="IPR013324">
    <property type="entry name" value="RNA_pol_sigma_r3/r4-like"/>
</dbReference>
<feature type="domain" description="RNA polymerase sigma factor 70 region 4 type 2" evidence="6">
    <location>
        <begin position="113"/>
        <end position="162"/>
    </location>
</feature>
<evidence type="ECO:0000313" key="8">
    <source>
        <dbReference type="Proteomes" id="UP000316614"/>
    </source>
</evidence>
<dbReference type="SUPFAM" id="SSF88659">
    <property type="entry name" value="Sigma3 and sigma4 domains of RNA polymerase sigma factors"/>
    <property type="match status" value="1"/>
</dbReference>
<dbReference type="InterPro" id="IPR013325">
    <property type="entry name" value="RNA_pol_sigma_r2"/>
</dbReference>
<evidence type="ECO:0000259" key="6">
    <source>
        <dbReference type="Pfam" id="PF08281"/>
    </source>
</evidence>
<dbReference type="CDD" id="cd06171">
    <property type="entry name" value="Sigma70_r4"/>
    <property type="match status" value="1"/>
</dbReference>
<dbReference type="AlphaFoldDB" id="A0A514CJL4"/>
<dbReference type="NCBIfam" id="TIGR02937">
    <property type="entry name" value="sigma70-ECF"/>
    <property type="match status" value="1"/>
</dbReference>
<dbReference type="PANTHER" id="PTHR43133">
    <property type="entry name" value="RNA POLYMERASE ECF-TYPE SIGMA FACTO"/>
    <property type="match status" value="1"/>
</dbReference>
<sequence length="182" mass="20711">MNIVDIKKGRKEEQIFKKYYARLCAYAHSFLKDPQDAEDIVQDAFRVYLEKSSVVCDDQYAVKSFLYTAVKNACLNKFRNKKIQEEHKKYLKGNTITSPLGLENIIHAEVMGKLHEAINTLPHGCKMVIRLGYLEGLKNNQVAEVLNVSVNTVKTQKKRGLMLLKQKMGNQAILLLLLLGGQ</sequence>
<dbReference type="InterPro" id="IPR036388">
    <property type="entry name" value="WH-like_DNA-bd_sf"/>
</dbReference>
<dbReference type="Pfam" id="PF04542">
    <property type="entry name" value="Sigma70_r2"/>
    <property type="match status" value="1"/>
</dbReference>
<evidence type="ECO:0000256" key="3">
    <source>
        <dbReference type="ARBA" id="ARBA00023082"/>
    </source>
</evidence>
<dbReference type="KEGG" id="echi:FKX85_12705"/>
<dbReference type="GO" id="GO:0006352">
    <property type="term" value="P:DNA-templated transcription initiation"/>
    <property type="evidence" value="ECO:0007669"/>
    <property type="project" value="InterPro"/>
</dbReference>
<reference evidence="7 8" key="1">
    <citation type="submission" date="2019-06" db="EMBL/GenBank/DDBJ databases">
        <title>Echinicola alkalisoli sp. nov. isolated from saline soil.</title>
        <authorList>
            <person name="Sun J.-Q."/>
            <person name="Xu L."/>
        </authorList>
    </citation>
    <scope>NUCLEOTIDE SEQUENCE [LARGE SCALE GENOMIC DNA]</scope>
    <source>
        <strain evidence="7 8">LN3S3</strain>
    </source>
</reference>
<keyword evidence="8" id="KW-1185">Reference proteome</keyword>
<accession>A0A514CJL4</accession>
<dbReference type="Proteomes" id="UP000316614">
    <property type="component" value="Chromosome"/>
</dbReference>
<keyword evidence="4" id="KW-0804">Transcription</keyword>
<evidence type="ECO:0000256" key="1">
    <source>
        <dbReference type="ARBA" id="ARBA00010641"/>
    </source>
</evidence>
<dbReference type="PANTHER" id="PTHR43133:SF46">
    <property type="entry name" value="RNA POLYMERASE SIGMA-70 FACTOR ECF SUBFAMILY"/>
    <property type="match status" value="1"/>
</dbReference>
<dbReference type="GO" id="GO:0016987">
    <property type="term" value="F:sigma factor activity"/>
    <property type="evidence" value="ECO:0007669"/>
    <property type="project" value="UniProtKB-KW"/>
</dbReference>
<keyword evidence="3" id="KW-0731">Sigma factor</keyword>
<dbReference type="Pfam" id="PF08281">
    <property type="entry name" value="Sigma70_r4_2"/>
    <property type="match status" value="1"/>
</dbReference>